<evidence type="ECO:0000256" key="5">
    <source>
        <dbReference type="ARBA" id="ARBA00023008"/>
    </source>
</evidence>
<dbReference type="PANTHER" id="PTHR11511">
    <property type="entry name" value="LARVAL STORAGE PROTEIN/PHENOLOXIDASE"/>
    <property type="match status" value="1"/>
</dbReference>
<sequence length="500" mass="57239">PNNIFTLARSKANGKPSHPSLRSPFHKHKVDKKDIGLNFFYLMYTYAYPFNGTSNVVKKERRGEVFYHVHQQILARYNFERLCNGLHRTTRLNNFDKPLNEPYFPKLNTTVGSRNYPARFADSVLDDLAREKDKLTVDKSALSRFRDRILEACDKGYALCANNKSVALDDDTGIDVLGNMIQSSPLSPNQEYYGDLANLGHLFIGFCHDPDGRNLEGFGVISDPATALRDPAFYRWYALIVDMCNHHKRSLPHYTKEELGYPGINITHVETFILTKQGAPVKNELLTFWEKNDINISKGLDFSPTEPLFARITHMQHQKYSYKIVVENSGSQCEASVRIFLAPKKDESNNLFSFDDQRDFFIEMDYFNVTLRPGSNTIVRRSTDSSILDWMKYSVSNKFRMKHSDKPNNYTGLGWPLNLLVPKGKAKGFECDLFVMVGKDLIKPHGSDRSLGFPFDRPASSKVHHLSDFLCENMFVQTVKLYFLNQTLDKTDGASQPFVN</sequence>
<evidence type="ECO:0000313" key="10">
    <source>
        <dbReference type="EnsemblMetazoa" id="PPAI008831-PA"/>
    </source>
</evidence>
<keyword evidence="3" id="KW-0479">Metal-binding</keyword>
<keyword evidence="7" id="KW-0470">Melanin biosynthesis</keyword>
<evidence type="ECO:0000256" key="3">
    <source>
        <dbReference type="ARBA" id="ARBA00022723"/>
    </source>
</evidence>
<dbReference type="Gene3D" id="1.10.1280.10">
    <property type="entry name" value="Di-copper center containing domain from catechol oxidase"/>
    <property type="match status" value="1"/>
</dbReference>
<evidence type="ECO:0000256" key="1">
    <source>
        <dbReference type="ARBA" id="ARBA00001973"/>
    </source>
</evidence>
<dbReference type="PANTHER" id="PTHR11511:SF4">
    <property type="entry name" value="PHENOLOXIDASE 2-RELATED"/>
    <property type="match status" value="1"/>
</dbReference>
<accession>A0A1B0DKN7</accession>
<keyword evidence="11" id="KW-1185">Reference proteome</keyword>
<dbReference type="SUPFAM" id="SSF81296">
    <property type="entry name" value="E set domains"/>
    <property type="match status" value="1"/>
</dbReference>
<name>A0A1B0DKN7_PHLPP</name>
<dbReference type="InterPro" id="IPR005203">
    <property type="entry name" value="Hemocyanin_C"/>
</dbReference>
<evidence type="ECO:0000313" key="11">
    <source>
        <dbReference type="Proteomes" id="UP000092462"/>
    </source>
</evidence>
<reference evidence="10" key="1">
    <citation type="submission" date="2022-08" db="UniProtKB">
        <authorList>
            <consortium name="EnsemblMetazoa"/>
        </authorList>
    </citation>
    <scope>IDENTIFICATION</scope>
    <source>
        <strain evidence="10">Israel</strain>
    </source>
</reference>
<dbReference type="InterPro" id="IPR008922">
    <property type="entry name" value="Di-copper_centre_dom_sf"/>
</dbReference>
<dbReference type="GO" id="GO:0042438">
    <property type="term" value="P:melanin biosynthetic process"/>
    <property type="evidence" value="ECO:0007669"/>
    <property type="project" value="UniProtKB-KW"/>
</dbReference>
<dbReference type="VEuPathDB" id="VectorBase:PPAPM1_000927"/>
<evidence type="ECO:0000256" key="6">
    <source>
        <dbReference type="ARBA" id="ARBA00023033"/>
    </source>
</evidence>
<dbReference type="Gene3D" id="2.60.40.1520">
    <property type="entry name" value="Hemocyanin, C-terminal domain"/>
    <property type="match status" value="1"/>
</dbReference>
<dbReference type="PROSITE" id="PS00210">
    <property type="entry name" value="HEMOCYANIN_2"/>
    <property type="match status" value="1"/>
</dbReference>
<feature type="domain" description="Hemocyanin C-terminal" evidence="9">
    <location>
        <begin position="253"/>
        <end position="483"/>
    </location>
</feature>
<keyword evidence="5" id="KW-0186">Copper</keyword>
<dbReference type="GO" id="GO:0004503">
    <property type="term" value="F:tyrosinase activity"/>
    <property type="evidence" value="ECO:0007669"/>
    <property type="project" value="UniProtKB-ARBA"/>
</dbReference>
<comment type="similarity">
    <text evidence="2">Belongs to the tyrosinase family.</text>
</comment>
<dbReference type="InterPro" id="IPR037020">
    <property type="entry name" value="Hemocyanin_C_sf"/>
</dbReference>
<dbReference type="VEuPathDB" id="VectorBase:PPAI008831"/>
<dbReference type="InterPro" id="IPR013788">
    <property type="entry name" value="Hemocyanin/hexamerin"/>
</dbReference>
<dbReference type="Proteomes" id="UP000092462">
    <property type="component" value="Unassembled WGS sequence"/>
</dbReference>
<protein>
    <submittedName>
        <fullName evidence="10">Uncharacterized protein</fullName>
    </submittedName>
</protein>
<dbReference type="GO" id="GO:0046872">
    <property type="term" value="F:metal ion binding"/>
    <property type="evidence" value="ECO:0007669"/>
    <property type="project" value="UniProtKB-KW"/>
</dbReference>
<evidence type="ECO:0000259" key="9">
    <source>
        <dbReference type="Pfam" id="PF03723"/>
    </source>
</evidence>
<dbReference type="InterPro" id="IPR014756">
    <property type="entry name" value="Ig_E-set"/>
</dbReference>
<dbReference type="Pfam" id="PF00372">
    <property type="entry name" value="Hemocyanin_M"/>
    <property type="match status" value="1"/>
</dbReference>
<proteinExistence type="inferred from homology"/>
<comment type="cofactor">
    <cofactor evidence="1">
        <name>Cu(2+)</name>
        <dbReference type="ChEBI" id="CHEBI:29036"/>
    </cofactor>
</comment>
<feature type="domain" description="Hemocyanin middle" evidence="8">
    <location>
        <begin position="33"/>
        <end position="243"/>
    </location>
</feature>
<dbReference type="EMBL" id="AJVK01016073">
    <property type="status" value="NOT_ANNOTATED_CDS"/>
    <property type="molecule type" value="Genomic_DNA"/>
</dbReference>
<keyword evidence="6" id="KW-0503">Monooxygenase</keyword>
<dbReference type="InterPro" id="IPR000896">
    <property type="entry name" value="Hemocyanin/hexamerin_mid_dom"/>
</dbReference>
<evidence type="ECO:0000256" key="4">
    <source>
        <dbReference type="ARBA" id="ARBA00023002"/>
    </source>
</evidence>
<dbReference type="EnsemblMetazoa" id="PPAI008831-RA">
    <property type="protein sequence ID" value="PPAI008831-PA"/>
    <property type="gene ID" value="PPAI008831"/>
</dbReference>
<dbReference type="SUPFAM" id="SSF48056">
    <property type="entry name" value="Di-copper centre-containing domain"/>
    <property type="match status" value="1"/>
</dbReference>
<dbReference type="Pfam" id="PF03723">
    <property type="entry name" value="Hemocyanin_C"/>
    <property type="match status" value="1"/>
</dbReference>
<organism evidence="10 11">
    <name type="scientific">Phlebotomus papatasi</name>
    <name type="common">Sandfly</name>
    <dbReference type="NCBI Taxonomy" id="29031"/>
    <lineage>
        <taxon>Eukaryota</taxon>
        <taxon>Metazoa</taxon>
        <taxon>Ecdysozoa</taxon>
        <taxon>Arthropoda</taxon>
        <taxon>Hexapoda</taxon>
        <taxon>Insecta</taxon>
        <taxon>Pterygota</taxon>
        <taxon>Neoptera</taxon>
        <taxon>Endopterygota</taxon>
        <taxon>Diptera</taxon>
        <taxon>Nematocera</taxon>
        <taxon>Psychodoidea</taxon>
        <taxon>Psychodidae</taxon>
        <taxon>Phlebotomus</taxon>
        <taxon>Phlebotomus</taxon>
    </lineage>
</organism>
<evidence type="ECO:0000256" key="2">
    <source>
        <dbReference type="ARBA" id="ARBA00009928"/>
    </source>
</evidence>
<dbReference type="AlphaFoldDB" id="A0A1B0DKN7"/>
<evidence type="ECO:0000259" key="8">
    <source>
        <dbReference type="Pfam" id="PF00372"/>
    </source>
</evidence>
<keyword evidence="4" id="KW-0560">Oxidoreductase</keyword>
<dbReference type="PRINTS" id="PR00187">
    <property type="entry name" value="HAEMOCYANIN"/>
</dbReference>
<evidence type="ECO:0000256" key="7">
    <source>
        <dbReference type="ARBA" id="ARBA00023101"/>
    </source>
</evidence>